<organism evidence="1 2">
    <name type="scientific">Leersia perrieri</name>
    <dbReference type="NCBI Taxonomy" id="77586"/>
    <lineage>
        <taxon>Eukaryota</taxon>
        <taxon>Viridiplantae</taxon>
        <taxon>Streptophyta</taxon>
        <taxon>Embryophyta</taxon>
        <taxon>Tracheophyta</taxon>
        <taxon>Spermatophyta</taxon>
        <taxon>Magnoliopsida</taxon>
        <taxon>Liliopsida</taxon>
        <taxon>Poales</taxon>
        <taxon>Poaceae</taxon>
        <taxon>BOP clade</taxon>
        <taxon>Oryzoideae</taxon>
        <taxon>Oryzeae</taxon>
        <taxon>Oryzinae</taxon>
        <taxon>Leersia</taxon>
    </lineage>
</organism>
<protein>
    <submittedName>
        <fullName evidence="1">Uncharacterized protein</fullName>
    </submittedName>
</protein>
<dbReference type="Proteomes" id="UP000032180">
    <property type="component" value="Chromosome 9"/>
</dbReference>
<sequence length="105" mass="11690">MVEGISGPHVLRINVCVRSIIFGDTVIMVDMLDHLSDNYGWRVGNLGRLRDLADLSVNVKRIAEGTLPKLRFDVRNDETWSCSMGATLSSAPVQRRLGALHRCLL</sequence>
<evidence type="ECO:0000313" key="1">
    <source>
        <dbReference type="EnsemblPlants" id="LPERR09G11890.1"/>
    </source>
</evidence>
<accession>A0A0D9XFE6</accession>
<dbReference type="AlphaFoldDB" id="A0A0D9XFE6"/>
<reference evidence="1" key="3">
    <citation type="submission" date="2015-04" db="UniProtKB">
        <authorList>
            <consortium name="EnsemblPlants"/>
        </authorList>
    </citation>
    <scope>IDENTIFICATION</scope>
</reference>
<reference evidence="1 2" key="1">
    <citation type="submission" date="2012-08" db="EMBL/GenBank/DDBJ databases">
        <title>Oryza genome evolution.</title>
        <authorList>
            <person name="Wing R.A."/>
        </authorList>
    </citation>
    <scope>NUCLEOTIDE SEQUENCE</scope>
</reference>
<keyword evidence="2" id="KW-1185">Reference proteome</keyword>
<name>A0A0D9XFE6_9ORYZ</name>
<reference evidence="2" key="2">
    <citation type="submission" date="2013-12" db="EMBL/GenBank/DDBJ databases">
        <authorList>
            <person name="Yu Y."/>
            <person name="Lee S."/>
            <person name="de Baynast K."/>
            <person name="Wissotski M."/>
            <person name="Liu L."/>
            <person name="Talag J."/>
            <person name="Goicoechea J."/>
            <person name="Angelova A."/>
            <person name="Jetty R."/>
            <person name="Kudrna D."/>
            <person name="Golser W."/>
            <person name="Rivera L."/>
            <person name="Zhang J."/>
            <person name="Wing R."/>
        </authorList>
    </citation>
    <scope>NUCLEOTIDE SEQUENCE</scope>
</reference>
<dbReference type="HOGENOM" id="CLU_2240474_0_0_1"/>
<dbReference type="Gramene" id="LPERR09G11890.1">
    <property type="protein sequence ID" value="LPERR09G11890.1"/>
    <property type="gene ID" value="LPERR09G11890"/>
</dbReference>
<evidence type="ECO:0000313" key="2">
    <source>
        <dbReference type="Proteomes" id="UP000032180"/>
    </source>
</evidence>
<proteinExistence type="predicted"/>
<dbReference type="EnsemblPlants" id="LPERR09G11890.1">
    <property type="protein sequence ID" value="LPERR09G11890.1"/>
    <property type="gene ID" value="LPERR09G11890"/>
</dbReference>